<reference evidence="1 2" key="3">
    <citation type="journal article" date="2022" name="Microbiol. Spectr.">
        <title>Folding features and dynamics of 3D genome architecture in plant fungal pathogens.</title>
        <authorList>
            <person name="Xia C."/>
        </authorList>
    </citation>
    <scope>NUCLEOTIDE SEQUENCE [LARGE SCALE GENOMIC DNA]</scope>
    <source>
        <strain evidence="1 2">93-210</strain>
    </source>
</reference>
<organism evidence="1 2">
    <name type="scientific">Puccinia striiformis f. sp. tritici</name>
    <dbReference type="NCBI Taxonomy" id="168172"/>
    <lineage>
        <taxon>Eukaryota</taxon>
        <taxon>Fungi</taxon>
        <taxon>Dikarya</taxon>
        <taxon>Basidiomycota</taxon>
        <taxon>Pucciniomycotina</taxon>
        <taxon>Pucciniomycetes</taxon>
        <taxon>Pucciniales</taxon>
        <taxon>Pucciniaceae</taxon>
        <taxon>Puccinia</taxon>
    </lineage>
</organism>
<reference evidence="2" key="1">
    <citation type="journal article" date="2018" name="BMC Genomics">
        <title>Genomic insights into host adaptation between the wheat stripe rust pathogen (Puccinia striiformis f. sp. tritici) and the barley stripe rust pathogen (Puccinia striiformis f. sp. hordei).</title>
        <authorList>
            <person name="Xia C."/>
            <person name="Wang M."/>
            <person name="Yin C."/>
            <person name="Cornejo O.E."/>
            <person name="Hulbert S.H."/>
            <person name="Chen X."/>
        </authorList>
    </citation>
    <scope>NUCLEOTIDE SEQUENCE [LARGE SCALE GENOMIC DNA]</scope>
    <source>
        <strain evidence="2">93-210</strain>
    </source>
</reference>
<accession>A0ACC0ECL4</accession>
<dbReference type="EMBL" id="CM045871">
    <property type="protein sequence ID" value="KAI7951257.1"/>
    <property type="molecule type" value="Genomic_DNA"/>
</dbReference>
<reference evidence="2" key="2">
    <citation type="journal article" date="2018" name="Mol. Plant Microbe Interact.">
        <title>Genome sequence resources for the wheat stripe rust pathogen (Puccinia striiformis f. sp. tritici) and the barley stripe rust pathogen (Puccinia striiformis f. sp. hordei).</title>
        <authorList>
            <person name="Xia C."/>
            <person name="Wang M."/>
            <person name="Yin C."/>
            <person name="Cornejo O.E."/>
            <person name="Hulbert S.H."/>
            <person name="Chen X."/>
        </authorList>
    </citation>
    <scope>NUCLEOTIDE SEQUENCE [LARGE SCALE GENOMIC DNA]</scope>
    <source>
        <strain evidence="2">93-210</strain>
    </source>
</reference>
<name>A0ACC0ECL4_9BASI</name>
<evidence type="ECO:0000313" key="1">
    <source>
        <dbReference type="EMBL" id="KAI7951257.1"/>
    </source>
</evidence>
<sequence length="179" mass="20295">MCTKALNYLVVGTQPDMAYSVSLLVRFAAKPGTNHWRGVECLIAYLADSADITLNIFPTGGELAKSTYGILMTFYGCLVLWTSRCFATMAVLTCQAKYMALGIGTRQVLWAAMCVSTDDLANKRVRHVDREFYLTNQSLYEKKTELVWVPTKEQLAVIFTEALSRDPFESFRRRIMHRV</sequence>
<evidence type="ECO:0000313" key="2">
    <source>
        <dbReference type="Proteomes" id="UP001060170"/>
    </source>
</evidence>
<gene>
    <name evidence="1" type="ORF">MJO28_006941</name>
</gene>
<dbReference type="Proteomes" id="UP001060170">
    <property type="component" value="Chromosome 7"/>
</dbReference>
<protein>
    <submittedName>
        <fullName evidence="1">Uncharacterized protein</fullName>
    </submittedName>
</protein>
<comment type="caution">
    <text evidence="1">The sequence shown here is derived from an EMBL/GenBank/DDBJ whole genome shotgun (WGS) entry which is preliminary data.</text>
</comment>
<keyword evidence="2" id="KW-1185">Reference proteome</keyword>
<proteinExistence type="predicted"/>